<dbReference type="Gene3D" id="1.10.10.10">
    <property type="entry name" value="Winged helix-like DNA-binding domain superfamily/Winged helix DNA-binding domain"/>
    <property type="match status" value="1"/>
</dbReference>
<evidence type="ECO:0008006" key="3">
    <source>
        <dbReference type="Google" id="ProtNLM"/>
    </source>
</evidence>
<comment type="caution">
    <text evidence="1">The sequence shown here is derived from an EMBL/GenBank/DDBJ whole genome shotgun (WGS) entry which is preliminary data.</text>
</comment>
<proteinExistence type="predicted"/>
<gene>
    <name evidence="1" type="ORF">MFLO_15945</name>
</gene>
<dbReference type="InterPro" id="IPR036388">
    <property type="entry name" value="WH-like_DNA-bd_sf"/>
</dbReference>
<accession>A0ABP3ATD4</accession>
<reference evidence="1 2" key="1">
    <citation type="journal article" date="2014" name="Int. J. Syst. Evol. Microbiol.">
        <title>Listeria floridensis sp. nov., Listeria aquatica sp. nov., Listeria cornellensis sp. nov., Listeria riparia sp. nov. and Listeria grandensis sp. nov., from agricultural and natural environments.</title>
        <authorList>
            <person name="den Bakker H.C."/>
            <person name="Warchocki S."/>
            <person name="Wright E.M."/>
            <person name="Allred A.F."/>
            <person name="Ahlstrom C."/>
            <person name="Manuel C.S."/>
            <person name="Stasiewicz M.J."/>
            <person name="Burrell A."/>
            <person name="Roof S."/>
            <person name="Strawn L."/>
            <person name="Fortes E.D."/>
            <person name="Nightingale K.K."/>
            <person name="Kephart D."/>
            <person name="Wiedmann M."/>
        </authorList>
    </citation>
    <scope>NUCLEOTIDE SEQUENCE [LARGE SCALE GENOMIC DNA]</scope>
    <source>
        <strain evidence="1 2">FSL S10-1187</strain>
    </source>
</reference>
<organism evidence="1 2">
    <name type="scientific">Listeria floridensis FSL S10-1187</name>
    <dbReference type="NCBI Taxonomy" id="1265817"/>
    <lineage>
        <taxon>Bacteria</taxon>
        <taxon>Bacillati</taxon>
        <taxon>Bacillota</taxon>
        <taxon>Bacilli</taxon>
        <taxon>Bacillales</taxon>
        <taxon>Listeriaceae</taxon>
        <taxon>Listeria</taxon>
    </lineage>
</organism>
<dbReference type="Proteomes" id="UP000019249">
    <property type="component" value="Unassembled WGS sequence"/>
</dbReference>
<keyword evidence="2" id="KW-1185">Reference proteome</keyword>
<evidence type="ECO:0000313" key="2">
    <source>
        <dbReference type="Proteomes" id="UP000019249"/>
    </source>
</evidence>
<dbReference type="RefSeq" id="WP_077913264.1">
    <property type="nucleotide sequence ID" value="NZ_AODF01000074.1"/>
</dbReference>
<evidence type="ECO:0000313" key="1">
    <source>
        <dbReference type="EMBL" id="EUJ23457.1"/>
    </source>
</evidence>
<dbReference type="EMBL" id="AODF01000074">
    <property type="protein sequence ID" value="EUJ23457.1"/>
    <property type="molecule type" value="Genomic_DNA"/>
</dbReference>
<dbReference type="Pfam" id="PF13730">
    <property type="entry name" value="HTH_36"/>
    <property type="match status" value="1"/>
</dbReference>
<sequence>MKQATFTKVPNKAIDDPALNGNDLRVLLAICRYAHNKTRKCHPSRATLCRKARVGNKTLAKSLETLVNWHYINIESRYSNGAKLSNEYTVIVSTDTMS</sequence>
<name>A0ABP3ATD4_9LIST</name>
<protein>
    <recommendedName>
        <fullName evidence="3">Helix-turn-helix domain-containing protein</fullName>
    </recommendedName>
</protein>